<feature type="region of interest" description="Disordered" evidence="16">
    <location>
        <begin position="1397"/>
        <end position="1424"/>
    </location>
</feature>
<dbReference type="GO" id="GO:0006310">
    <property type="term" value="P:DNA recombination"/>
    <property type="evidence" value="ECO:0007669"/>
    <property type="project" value="UniProtKB-KW"/>
</dbReference>
<keyword evidence="11" id="KW-0229">DNA integration</keyword>
<proteinExistence type="predicted"/>
<feature type="compositionally biased region" description="Basic and acidic residues" evidence="16">
    <location>
        <begin position="2073"/>
        <end position="2082"/>
    </location>
</feature>
<dbReference type="Pfam" id="PF25597">
    <property type="entry name" value="SH3_retrovirus"/>
    <property type="match status" value="1"/>
</dbReference>
<evidence type="ECO:0000256" key="14">
    <source>
        <dbReference type="ARBA" id="ARBA00023172"/>
    </source>
</evidence>
<dbReference type="GO" id="GO:0004519">
    <property type="term" value="F:endonuclease activity"/>
    <property type="evidence" value="ECO:0007669"/>
    <property type="project" value="UniProtKB-KW"/>
</dbReference>
<sequence>MLTQQGIYATGSETRPPMLNKQNYVPWSFYLLHYAKSRPNGKLIYNSIVNGPYVRQMIPEPGDVDREVLVNETFHEQTDDELTEKELKQVKANGQAIQTILLEEIYVVVDSCETLRAQQMMKGSDIGNQEKRIRFLMNRKGLLLLMGNRNPNRNGNVVARRAKVNANRNNDNQIRCYNYRGLGHLARNYTVRPRIRDAAYLQTQLLIAQKEEAGIQLQDEEFDLMDAVTDLDEIKEVNANCILMANLQQASTSGTQTDKAPVNDSDGSAKYTDLLEPILEPNQIQQNDSNVIYVVSTVEQGEGIAEQHPATNEETRAYHESLFHNLAAEVEKVTTVNRKMKETNAELTIELASYKNHEKFFEINQDNTTKLKDVTKRMFKINPFKPSREEKSVPNKPIKASVRTKPITVSQPHVITNKDANSNSNGLSSTGVDNTTKTRRPRPKSNTKNGKVPFVSKSSCSKNKVAEVEEHPRNLLISKNKKHISSACNNVKLAIRNDKSKVVCAMCKQCLITANHDVCVLNYVNDMNSRGNILITRVYLVEGLGYNLFSVGQFCDSDLEVAFRRNTCFVRNIEGVDLLKGNRTTNLYTINLHEMASTSPICLMTRATSTKSWFWHQRLSHLNFDTINDLAKNDLVIGLPKFKYHKEHLCPSYEQGKSKRASHPPKPVPNSKQRLHLLHMDLYGPMRVESINEKRTKKIMETMNVTFDELSAMAFEQSSLKSRLQSMTSGQISSGLELTYAPSTITTQQPTDLELDLLFEAMYDDYIGGQPSVAPRTTLAAQEPPILQTPMTSTTIADTAPTPTNSSSQCKRLDVWVLVPVPDNIKPLTLKWLFKNKHDEQNTVIRNKTRLVVRGYRHEEGIDFEESFALVAIMEAIRIFLAYDAHKSFTVFQMDVKTTFLHGTLKEDVYVCQPEGFIDVDHPSHVYKLKKALYGLKQASMAWYDKLLKFLLQNHFVKGTIDPTVFIRCFDDNILVVHDYVDDIIFGSTNPRLSQPRSTSKRLKGSFVISEEPSIRVASIQRILVLSTGFLDADYAGCKDTFKSTSGGAQFLGEKLLVDKKGGSYAAIAPKLEPRKFNKWKKRMLCYLARVEPYYLKCIKDGPFQPKIAEGDAKIESQWTPDERRVVAQDQRLKIIIMSCLQDNIMESVISCVSEKETWTDLVHNFEGPSDTKDNMIMDLKLNAREEHSYSSRNEVLISDLSSLLLSNNQVKDTKIDLLVQQYEQFVIFEDESIDSAFARFNTIITSLKSLDEGYSNKNYVRKFLKALHPKLRAKVTAIEESKDLTSLPLDELIGNLKVHEMIIKKDSEIVKEKVERKSLALKAKKESSDEECLTSDSENEEYATAVRDFKMFLKRRGRFVRQPQNDKKTFQRGRDDKNGKTNQKCFRYDDSNHLIGECPKPPKDKNQRAFVGGPWSDSSEEDDEKVKDETCLVAHASNESYGGNRYTLVIVDDYSRCSKHMTGNRKLFSTYKAYNGGNVIFGSNLRGNIIGKGQICDNKCKVTFFEHDSEITKDGKVVGKQAHASHKAKNIDSTTRCLELLRMDLFGPSAVRSYGGNRYTLVIVDDYSSDRWSLDELVYGATSKGPYQTNLPSPDDIISYIREDREGQVTRVHHQEEVEVQDYQILTRESVSTLKPLEEIIQENIFCLGGNRDHVLACLCYMLYCVANSKKFNLAYFMAKRIEWVTKQARLILPYEKKPRRDRGTIKGRHSTSSSTFNQPSSSHLNDDDDGNNEGASRASTPSPIPLNPQPLQSHPSLDITFFLSPVTPLDHIHDTPSPPSSPQPQPPIIDERSSEEYLRDLDIEYHERDLLANSKRFIKRRNNFPGQKANENTECYKCGNKVSKGFQPKFTPKLIQSSSNSNNQVDPKFQKDYKDKEEVFDEEEVTRVKVLMALDDDELTVGKNHSRNGEWLDITMIKRHIREPIWYLDSGCSRSMTSVKSYLHKYVEQPGPKVVFGDNSSCIIEGYGSINCGEDKPCTTCKKGKHHIASIKTKQNFSIGKCYLLHMDLFGPDHLGKFDAKADDEYFLGYSSVSKAFRVYNIRRQQIDETYHVTFDEKNHVPKVIAPNEPKIPHTEDTKGPPDLINTEGIREQNIQNDQMITQPTDVPSVNNTEASTSSHPAPQYRWSRDQHIELVNIIGNHGECMLTRSMAAKLTAALASECLFADFLSEIEPKKVSKALKHLGSKWVFRNKKDEHGTTTKNKARLVSQGYSQEEGIDYDETFAPVAKMEAIRIFLAFSTYMNLNEFPDCVCKLDKSLYGLKQAPMAWYETLSTFLIQNTFTMGRMNNTLFIYKSKGEVLLVQVYVDDIIFGSTSYKLCKQFEKLMTKKFEMSMMGELTYFLGLKIKHDDKTLISKDIQTQTMLAVTWTEKALKVAVKYLVENWCVVDFWSTAIAFDPFPSTDEPKKRPLKEFLIRFLVLNRQRTLTLDFNTFCSSTGLNYNNDKYVDHPTPKVLGVNYSSTKQVNSIQQLLANSLITGTEVDTGEIIYSDLDLSKVTDIKLTAHMIAINNQRDSVSPPHLVAKPKKGKSWTVTSTLPKSQGPEASGALFEEEKT</sequence>
<evidence type="ECO:0000256" key="5">
    <source>
        <dbReference type="ARBA" id="ARBA00022741"/>
    </source>
</evidence>
<dbReference type="GO" id="GO:0004190">
    <property type="term" value="F:aspartic-type endopeptidase activity"/>
    <property type="evidence" value="ECO:0007669"/>
    <property type="project" value="UniProtKB-KW"/>
</dbReference>
<keyword evidence="5" id="KW-0547">Nucleotide-binding</keyword>
<keyword evidence="12" id="KW-0695">RNA-directed DNA polymerase</keyword>
<keyword evidence="8" id="KW-0378">Hydrolase</keyword>
<accession>A0A6L2MGP8</accession>
<feature type="compositionally biased region" description="Low complexity" evidence="16">
    <location>
        <begin position="1712"/>
        <end position="1724"/>
    </location>
</feature>
<evidence type="ECO:0000256" key="4">
    <source>
        <dbReference type="ARBA" id="ARBA00022723"/>
    </source>
</evidence>
<keyword evidence="2" id="KW-0645">Protease</keyword>
<feature type="region of interest" description="Disordered" evidence="16">
    <location>
        <begin position="2518"/>
        <end position="2558"/>
    </location>
</feature>
<dbReference type="Pfam" id="PF13976">
    <property type="entry name" value="gag_pre-integrs"/>
    <property type="match status" value="1"/>
</dbReference>
<dbReference type="Pfam" id="PF14223">
    <property type="entry name" value="Retrotran_gag_2"/>
    <property type="match status" value="1"/>
</dbReference>
<feature type="domain" description="GAG-pre-integrase" evidence="18">
    <location>
        <begin position="586"/>
        <end position="658"/>
    </location>
</feature>
<evidence type="ECO:0000256" key="3">
    <source>
        <dbReference type="ARBA" id="ARBA00022722"/>
    </source>
</evidence>
<dbReference type="InterPro" id="IPR057670">
    <property type="entry name" value="SH3_retrovirus"/>
</dbReference>
<dbReference type="GO" id="GO:0015074">
    <property type="term" value="P:DNA integration"/>
    <property type="evidence" value="ECO:0007669"/>
    <property type="project" value="UniProtKB-KW"/>
</dbReference>
<evidence type="ECO:0000256" key="1">
    <source>
        <dbReference type="ARBA" id="ARBA00002180"/>
    </source>
</evidence>
<dbReference type="InterPro" id="IPR025724">
    <property type="entry name" value="GAG-pre-integrase_dom"/>
</dbReference>
<dbReference type="PANTHER" id="PTHR42648:SF11">
    <property type="entry name" value="TRANSPOSON TY4-P GAG-POL POLYPROTEIN"/>
    <property type="match status" value="1"/>
</dbReference>
<evidence type="ECO:0000256" key="9">
    <source>
        <dbReference type="ARBA" id="ARBA00022840"/>
    </source>
</evidence>
<comment type="function">
    <text evidence="1">The aspartyl protease (PR) mediates the proteolytic cleavages of the Gag and Gag-Pol polyproteins after assembly of the VLP.</text>
</comment>
<feature type="domain" description="Reverse transcriptase Ty1/copia-type" evidence="17">
    <location>
        <begin position="2249"/>
        <end position="2353"/>
    </location>
</feature>
<gene>
    <name evidence="21" type="ORF">Tci_043910</name>
</gene>
<feature type="region of interest" description="Disordered" evidence="16">
    <location>
        <begin position="1364"/>
        <end position="1384"/>
    </location>
</feature>
<feature type="region of interest" description="Disordered" evidence="16">
    <location>
        <begin position="2067"/>
        <end position="2128"/>
    </location>
</feature>
<dbReference type="InterPro" id="IPR054722">
    <property type="entry name" value="PolX-like_BBD"/>
</dbReference>
<feature type="compositionally biased region" description="Polar residues" evidence="16">
    <location>
        <begin position="407"/>
        <end position="435"/>
    </location>
</feature>
<feature type="compositionally biased region" description="Basic and acidic residues" evidence="16">
    <location>
        <begin position="1365"/>
        <end position="1380"/>
    </location>
</feature>
<dbReference type="InterPro" id="IPR043502">
    <property type="entry name" value="DNA/RNA_pol_sf"/>
</dbReference>
<evidence type="ECO:0000256" key="13">
    <source>
        <dbReference type="ARBA" id="ARBA00022932"/>
    </source>
</evidence>
<evidence type="ECO:0000256" key="12">
    <source>
        <dbReference type="ARBA" id="ARBA00022918"/>
    </source>
</evidence>
<evidence type="ECO:0000259" key="18">
    <source>
        <dbReference type="Pfam" id="PF13976"/>
    </source>
</evidence>
<dbReference type="GO" id="GO:0006508">
    <property type="term" value="P:proteolysis"/>
    <property type="evidence" value="ECO:0007669"/>
    <property type="project" value="UniProtKB-KW"/>
</dbReference>
<dbReference type="GO" id="GO:0046872">
    <property type="term" value="F:metal ion binding"/>
    <property type="evidence" value="ECO:0007669"/>
    <property type="project" value="UniProtKB-KW"/>
</dbReference>
<dbReference type="Pfam" id="PF07727">
    <property type="entry name" value="RVT_2"/>
    <property type="match status" value="3"/>
</dbReference>
<evidence type="ECO:0000259" key="19">
    <source>
        <dbReference type="Pfam" id="PF22936"/>
    </source>
</evidence>
<evidence type="ECO:0000259" key="17">
    <source>
        <dbReference type="Pfam" id="PF07727"/>
    </source>
</evidence>
<dbReference type="PANTHER" id="PTHR42648">
    <property type="entry name" value="TRANSPOSASE, PUTATIVE-RELATED"/>
    <property type="match status" value="1"/>
</dbReference>
<reference evidence="21" key="1">
    <citation type="journal article" date="2019" name="Sci. Rep.">
        <title>Draft genome of Tanacetum cinerariifolium, the natural source of mosquito coil.</title>
        <authorList>
            <person name="Yamashiro T."/>
            <person name="Shiraishi A."/>
            <person name="Satake H."/>
            <person name="Nakayama K."/>
        </authorList>
    </citation>
    <scope>NUCLEOTIDE SEQUENCE</scope>
</reference>
<name>A0A6L2MGP8_TANCI</name>
<evidence type="ECO:0000313" key="21">
    <source>
        <dbReference type="EMBL" id="GEU71932.1"/>
    </source>
</evidence>
<evidence type="ECO:0000256" key="6">
    <source>
        <dbReference type="ARBA" id="ARBA00022750"/>
    </source>
</evidence>
<dbReference type="GO" id="GO:0005524">
    <property type="term" value="F:ATP binding"/>
    <property type="evidence" value="ECO:0007669"/>
    <property type="project" value="UniProtKB-KW"/>
</dbReference>
<dbReference type="Pfam" id="PF22936">
    <property type="entry name" value="Pol_BBD"/>
    <property type="match status" value="2"/>
</dbReference>
<keyword evidence="9" id="KW-0067">ATP-binding</keyword>
<keyword evidence="13" id="KW-0548">Nucleotidyltransferase</keyword>
<evidence type="ECO:0000256" key="16">
    <source>
        <dbReference type="SAM" id="MobiDB-lite"/>
    </source>
</evidence>
<feature type="compositionally biased region" description="Polar residues" evidence="16">
    <location>
        <begin position="2095"/>
        <end position="2123"/>
    </location>
</feature>
<dbReference type="EMBL" id="BKCJ010006397">
    <property type="protein sequence ID" value="GEU71932.1"/>
    <property type="molecule type" value="Genomic_DNA"/>
</dbReference>
<feature type="region of interest" description="Disordered" evidence="16">
    <location>
        <begin position="1701"/>
        <end position="1753"/>
    </location>
</feature>
<dbReference type="GO" id="GO:0003964">
    <property type="term" value="F:RNA-directed DNA polymerase activity"/>
    <property type="evidence" value="ECO:0007669"/>
    <property type="project" value="UniProtKB-KW"/>
</dbReference>
<protein>
    <submittedName>
        <fullName evidence="21">Retrovirus-related Pol polyprotein from transposon TNT 1-94</fullName>
    </submittedName>
</protein>
<evidence type="ECO:0000256" key="10">
    <source>
        <dbReference type="ARBA" id="ARBA00022842"/>
    </source>
</evidence>
<dbReference type="InterPro" id="IPR013103">
    <property type="entry name" value="RVT_2"/>
</dbReference>
<dbReference type="GO" id="GO:0003887">
    <property type="term" value="F:DNA-directed DNA polymerase activity"/>
    <property type="evidence" value="ECO:0007669"/>
    <property type="project" value="UniProtKB-KW"/>
</dbReference>
<organism evidence="21">
    <name type="scientific">Tanacetum cinerariifolium</name>
    <name type="common">Dalmatian daisy</name>
    <name type="synonym">Chrysanthemum cinerariifolium</name>
    <dbReference type="NCBI Taxonomy" id="118510"/>
    <lineage>
        <taxon>Eukaryota</taxon>
        <taxon>Viridiplantae</taxon>
        <taxon>Streptophyta</taxon>
        <taxon>Embryophyta</taxon>
        <taxon>Tracheophyta</taxon>
        <taxon>Spermatophyta</taxon>
        <taxon>Magnoliopsida</taxon>
        <taxon>eudicotyledons</taxon>
        <taxon>Gunneridae</taxon>
        <taxon>Pentapetalae</taxon>
        <taxon>asterids</taxon>
        <taxon>campanulids</taxon>
        <taxon>Asterales</taxon>
        <taxon>Asteraceae</taxon>
        <taxon>Asteroideae</taxon>
        <taxon>Anthemideae</taxon>
        <taxon>Anthemidinae</taxon>
        <taxon>Tanacetum</taxon>
    </lineage>
</organism>
<feature type="domain" description="Retroviral polymerase SH3-like" evidence="20">
    <location>
        <begin position="2014"/>
        <end position="2066"/>
    </location>
</feature>
<feature type="compositionally biased region" description="Pro residues" evidence="16">
    <location>
        <begin position="1778"/>
        <end position="1789"/>
    </location>
</feature>
<feature type="region of interest" description="Disordered" evidence="16">
    <location>
        <begin position="383"/>
        <end position="456"/>
    </location>
</feature>
<keyword evidence="15" id="KW-0511">Multifunctional enzyme</keyword>
<evidence type="ECO:0000256" key="2">
    <source>
        <dbReference type="ARBA" id="ARBA00022670"/>
    </source>
</evidence>
<evidence type="ECO:0000256" key="8">
    <source>
        <dbReference type="ARBA" id="ARBA00022801"/>
    </source>
</evidence>
<evidence type="ECO:0000256" key="11">
    <source>
        <dbReference type="ARBA" id="ARBA00022908"/>
    </source>
</evidence>
<feature type="domain" description="Retrovirus-related Pol polyprotein from transposon TNT 1-94-like beta-barrel" evidence="19">
    <location>
        <begin position="1928"/>
        <end position="1974"/>
    </location>
</feature>
<evidence type="ECO:0000256" key="7">
    <source>
        <dbReference type="ARBA" id="ARBA00022759"/>
    </source>
</evidence>
<keyword evidence="3" id="KW-0540">Nuclease</keyword>
<keyword evidence="7" id="KW-0255">Endonuclease</keyword>
<evidence type="ECO:0000256" key="15">
    <source>
        <dbReference type="ARBA" id="ARBA00023268"/>
    </source>
</evidence>
<keyword evidence="14" id="KW-0233">DNA recombination</keyword>
<keyword evidence="13" id="KW-0808">Transferase</keyword>
<evidence type="ECO:0000259" key="20">
    <source>
        <dbReference type="Pfam" id="PF25597"/>
    </source>
</evidence>
<comment type="caution">
    <text evidence="21">The sequence shown here is derived from an EMBL/GenBank/DDBJ whole genome shotgun (WGS) entry which is preliminary data.</text>
</comment>
<keyword evidence="6" id="KW-0064">Aspartyl protease</keyword>
<feature type="region of interest" description="Disordered" evidence="16">
    <location>
        <begin position="1770"/>
        <end position="1791"/>
    </location>
</feature>
<keyword evidence="13" id="KW-0239">DNA-directed DNA polymerase</keyword>
<feature type="domain" description="Reverse transcriptase Ty1/copia-type" evidence="17">
    <location>
        <begin position="814"/>
        <end position="991"/>
    </location>
</feature>
<keyword evidence="10" id="KW-0460">Magnesium</keyword>
<keyword evidence="4" id="KW-0479">Metal-binding</keyword>
<feature type="domain" description="Reverse transcriptase Ty1/copia-type" evidence="17">
    <location>
        <begin position="2180"/>
        <end position="2244"/>
    </location>
</feature>
<dbReference type="SUPFAM" id="SSF56672">
    <property type="entry name" value="DNA/RNA polymerases"/>
    <property type="match status" value="2"/>
</dbReference>
<dbReference type="InterPro" id="IPR039537">
    <property type="entry name" value="Retrotran_Ty1/copia-like"/>
</dbReference>
<feature type="domain" description="Retrovirus-related Pol polyprotein from transposon TNT 1-94-like beta-barrel" evidence="19">
    <location>
        <begin position="1456"/>
        <end position="1497"/>
    </location>
</feature>